<accession>A0ABS6TC07</accession>
<protein>
    <submittedName>
        <fullName evidence="7">Fructose PTS transporter subunit IIA</fullName>
        <ecNumber evidence="7">2.7.1.202</ecNumber>
    </submittedName>
</protein>
<keyword evidence="4 7" id="KW-0808">Transferase</keyword>
<reference evidence="7 8" key="1">
    <citation type="submission" date="2021-06" db="EMBL/GenBank/DDBJ databases">
        <title>Enterococcus alishanensis sp. nov., a novel lactic acid bacterium isolated from fresh coffee beans.</title>
        <authorList>
            <person name="Chen Y.-S."/>
        </authorList>
    </citation>
    <scope>NUCLEOTIDE SEQUENCE [LARGE SCALE GENOMIC DNA]</scope>
    <source>
        <strain evidence="7 8">ALS3</strain>
    </source>
</reference>
<evidence type="ECO:0000256" key="3">
    <source>
        <dbReference type="ARBA" id="ARBA00022597"/>
    </source>
</evidence>
<evidence type="ECO:0000256" key="2">
    <source>
        <dbReference type="ARBA" id="ARBA00022553"/>
    </source>
</evidence>
<keyword evidence="5" id="KW-0598">Phosphotransferase system</keyword>
<dbReference type="Proteomes" id="UP000774130">
    <property type="component" value="Unassembled WGS sequence"/>
</dbReference>
<evidence type="ECO:0000313" key="8">
    <source>
        <dbReference type="Proteomes" id="UP000774130"/>
    </source>
</evidence>
<dbReference type="InterPro" id="IPR002178">
    <property type="entry name" value="PTS_EIIA_type-2_dom"/>
</dbReference>
<comment type="caution">
    <text evidence="7">The sequence shown here is derived from an EMBL/GenBank/DDBJ whole genome shotgun (WGS) entry which is preliminary data.</text>
</comment>
<proteinExistence type="predicted"/>
<dbReference type="PROSITE" id="PS51094">
    <property type="entry name" value="PTS_EIIA_TYPE_2"/>
    <property type="match status" value="1"/>
</dbReference>
<sequence>MEIINAELIDLDIDATTKEEAIQALAKKIHGADRLNDYDGYYESVIAREELTTTGIGFGIAIPHGKTPHVKETTVAFGRLNQALDWKSLDETDVNVVFLLAVPEACQGNQHLKIIASLSRKLIHEDFRKTLQDAKNPSEILAVLNESLQAAVA</sequence>
<dbReference type="NCBIfam" id="TIGR00848">
    <property type="entry name" value="fruA"/>
    <property type="match status" value="1"/>
</dbReference>
<dbReference type="Pfam" id="PF00359">
    <property type="entry name" value="PTS_EIIA_2"/>
    <property type="match status" value="1"/>
</dbReference>
<dbReference type="InterPro" id="IPR051541">
    <property type="entry name" value="PTS_SugarTrans_NitroReg"/>
</dbReference>
<evidence type="ECO:0000313" key="7">
    <source>
        <dbReference type="EMBL" id="MBV7390432.1"/>
    </source>
</evidence>
<keyword evidence="2" id="KW-0597">Phosphoprotein</keyword>
<keyword evidence="3" id="KW-0762">Sugar transport</keyword>
<organism evidence="7 8">
    <name type="scientific">Enterococcus alishanensis</name>
    <dbReference type="NCBI Taxonomy" id="1303817"/>
    <lineage>
        <taxon>Bacteria</taxon>
        <taxon>Bacillati</taxon>
        <taxon>Bacillota</taxon>
        <taxon>Bacilli</taxon>
        <taxon>Lactobacillales</taxon>
        <taxon>Enterococcaceae</taxon>
        <taxon>Enterococcus</taxon>
    </lineage>
</organism>
<gene>
    <name evidence="7" type="ORF">KUA55_07060</name>
</gene>
<feature type="domain" description="PTS EIIA type-2" evidence="6">
    <location>
        <begin position="2"/>
        <end position="147"/>
    </location>
</feature>
<dbReference type="CDD" id="cd00211">
    <property type="entry name" value="PTS_IIA_fru"/>
    <property type="match status" value="1"/>
</dbReference>
<dbReference type="InterPro" id="IPR004715">
    <property type="entry name" value="PTS_IIA_fruc"/>
</dbReference>
<evidence type="ECO:0000256" key="1">
    <source>
        <dbReference type="ARBA" id="ARBA00022448"/>
    </source>
</evidence>
<dbReference type="PANTHER" id="PTHR47738">
    <property type="entry name" value="PTS SYSTEM FRUCTOSE-LIKE EIIA COMPONENT-RELATED"/>
    <property type="match status" value="1"/>
</dbReference>
<name>A0ABS6TC07_9ENTE</name>
<keyword evidence="1" id="KW-0813">Transport</keyword>
<dbReference type="PROSITE" id="PS00372">
    <property type="entry name" value="PTS_EIIA_TYPE_2_HIS"/>
    <property type="match status" value="1"/>
</dbReference>
<keyword evidence="8" id="KW-1185">Reference proteome</keyword>
<evidence type="ECO:0000256" key="4">
    <source>
        <dbReference type="ARBA" id="ARBA00022679"/>
    </source>
</evidence>
<dbReference type="EC" id="2.7.1.202" evidence="7"/>
<dbReference type="EMBL" id="JAHUZB010000003">
    <property type="protein sequence ID" value="MBV7390432.1"/>
    <property type="molecule type" value="Genomic_DNA"/>
</dbReference>
<dbReference type="GO" id="GO:0016740">
    <property type="term" value="F:transferase activity"/>
    <property type="evidence" value="ECO:0007669"/>
    <property type="project" value="UniProtKB-KW"/>
</dbReference>
<dbReference type="RefSeq" id="WP_218325497.1">
    <property type="nucleotide sequence ID" value="NZ_JAHUZB010000003.1"/>
</dbReference>
<dbReference type="PANTHER" id="PTHR47738:SF2">
    <property type="entry name" value="PTS SYSTEM FRUCTOSE-LIKE EIIA COMPONENT"/>
    <property type="match status" value="1"/>
</dbReference>
<evidence type="ECO:0000259" key="6">
    <source>
        <dbReference type="PROSITE" id="PS51094"/>
    </source>
</evidence>
<evidence type="ECO:0000256" key="5">
    <source>
        <dbReference type="ARBA" id="ARBA00022683"/>
    </source>
</evidence>